<keyword evidence="1" id="KW-1133">Transmembrane helix</keyword>
<gene>
    <name evidence="2" type="ORF">NDI38_08455</name>
</gene>
<organism evidence="2 3">
    <name type="scientific">Stenomitos frigidus AS-A4</name>
    <dbReference type="NCBI Taxonomy" id="2933935"/>
    <lineage>
        <taxon>Bacteria</taxon>
        <taxon>Bacillati</taxon>
        <taxon>Cyanobacteriota</taxon>
        <taxon>Cyanophyceae</taxon>
        <taxon>Leptolyngbyales</taxon>
        <taxon>Leptolyngbyaceae</taxon>
        <taxon>Stenomitos</taxon>
    </lineage>
</organism>
<dbReference type="EMBL" id="JAMPLM010000005">
    <property type="protein sequence ID" value="MEP1058468.1"/>
    <property type="molecule type" value="Genomic_DNA"/>
</dbReference>
<proteinExistence type="predicted"/>
<sequence length="60" mass="6293">MESGSQPASTTERSTHRFAELVGVVIALLTLTVPLAVIAHYSGGAQFSQPVSGVLSRPNR</sequence>
<keyword evidence="1" id="KW-0812">Transmembrane</keyword>
<evidence type="ECO:0000313" key="2">
    <source>
        <dbReference type="EMBL" id="MEP1058468.1"/>
    </source>
</evidence>
<evidence type="ECO:0000313" key="3">
    <source>
        <dbReference type="Proteomes" id="UP001476950"/>
    </source>
</evidence>
<reference evidence="2 3" key="1">
    <citation type="submission" date="2022-04" db="EMBL/GenBank/DDBJ databases">
        <title>Positive selection, recombination, and allopatry shape intraspecific diversity of widespread and dominant cyanobacteria.</title>
        <authorList>
            <person name="Wei J."/>
            <person name="Shu W."/>
            <person name="Hu C."/>
        </authorList>
    </citation>
    <scope>NUCLEOTIDE SEQUENCE [LARGE SCALE GENOMIC DNA]</scope>
    <source>
        <strain evidence="2 3">AS-A4</strain>
    </source>
</reference>
<evidence type="ECO:0000256" key="1">
    <source>
        <dbReference type="SAM" id="Phobius"/>
    </source>
</evidence>
<dbReference type="RefSeq" id="WP_190447732.1">
    <property type="nucleotide sequence ID" value="NZ_JAMPLM010000005.1"/>
</dbReference>
<accession>A0ABV0KHF8</accession>
<dbReference type="Proteomes" id="UP001476950">
    <property type="component" value="Unassembled WGS sequence"/>
</dbReference>
<keyword evidence="3" id="KW-1185">Reference proteome</keyword>
<name>A0ABV0KHF8_9CYAN</name>
<keyword evidence="1" id="KW-0472">Membrane</keyword>
<protein>
    <submittedName>
        <fullName evidence="2">Uncharacterized protein</fullName>
    </submittedName>
</protein>
<feature type="transmembrane region" description="Helical" evidence="1">
    <location>
        <begin position="21"/>
        <end position="41"/>
    </location>
</feature>
<comment type="caution">
    <text evidence="2">The sequence shown here is derived from an EMBL/GenBank/DDBJ whole genome shotgun (WGS) entry which is preliminary data.</text>
</comment>